<accession>A0A6C0DJ59</accession>
<organism evidence="2">
    <name type="scientific">viral metagenome</name>
    <dbReference type="NCBI Taxonomy" id="1070528"/>
    <lineage>
        <taxon>unclassified sequences</taxon>
        <taxon>metagenomes</taxon>
        <taxon>organismal metagenomes</taxon>
    </lineage>
</organism>
<sequence>MFMEAVHQKYSEYNDMRDKIMMMGDECPHEMNSALNKILITLVFLVLAYLVLFMIALYYAFKCSIIQKWGAYVPILLIIAMMMPNIGGFVTIGLVVYGALNCGSICDVPGSFKRALV</sequence>
<feature type="transmembrane region" description="Helical" evidence="1">
    <location>
        <begin position="73"/>
        <end position="100"/>
    </location>
</feature>
<evidence type="ECO:0000313" key="2">
    <source>
        <dbReference type="EMBL" id="QHT16978.1"/>
    </source>
</evidence>
<dbReference type="AlphaFoldDB" id="A0A6C0DJ59"/>
<keyword evidence="1" id="KW-0472">Membrane</keyword>
<proteinExistence type="predicted"/>
<feature type="transmembrane region" description="Helical" evidence="1">
    <location>
        <begin position="38"/>
        <end position="61"/>
    </location>
</feature>
<name>A0A6C0DJ59_9ZZZZ</name>
<evidence type="ECO:0000256" key="1">
    <source>
        <dbReference type="SAM" id="Phobius"/>
    </source>
</evidence>
<protein>
    <submittedName>
        <fullName evidence="2">Uncharacterized protein</fullName>
    </submittedName>
</protein>
<keyword evidence="1" id="KW-1133">Transmembrane helix</keyword>
<dbReference type="EMBL" id="MN739629">
    <property type="protein sequence ID" value="QHT16978.1"/>
    <property type="molecule type" value="Genomic_DNA"/>
</dbReference>
<reference evidence="2" key="1">
    <citation type="journal article" date="2020" name="Nature">
        <title>Giant virus diversity and host interactions through global metagenomics.</title>
        <authorList>
            <person name="Schulz F."/>
            <person name="Roux S."/>
            <person name="Paez-Espino D."/>
            <person name="Jungbluth S."/>
            <person name="Walsh D.A."/>
            <person name="Denef V.J."/>
            <person name="McMahon K.D."/>
            <person name="Konstantinidis K.T."/>
            <person name="Eloe-Fadrosh E.A."/>
            <person name="Kyrpides N.C."/>
            <person name="Woyke T."/>
        </authorList>
    </citation>
    <scope>NUCLEOTIDE SEQUENCE</scope>
    <source>
        <strain evidence="2">GVMAG-M-3300023174-207</strain>
    </source>
</reference>
<keyword evidence="1" id="KW-0812">Transmembrane</keyword>